<feature type="domain" description="HTH lysR-type" evidence="5">
    <location>
        <begin position="10"/>
        <end position="59"/>
    </location>
</feature>
<dbReference type="InterPro" id="IPR036390">
    <property type="entry name" value="WH_DNA-bd_sf"/>
</dbReference>
<dbReference type="PROSITE" id="PS50931">
    <property type="entry name" value="HTH_LYSR"/>
    <property type="match status" value="1"/>
</dbReference>
<dbReference type="AlphaFoldDB" id="C7RR33"/>
<keyword evidence="4" id="KW-0804">Transcription</keyword>
<reference evidence="6" key="1">
    <citation type="submission" date="2009-08" db="EMBL/GenBank/DDBJ databases">
        <authorList>
            <consortium name="US DOE Joint Genome Institute"/>
            <person name="Lucas S."/>
            <person name="Copeland A."/>
            <person name="Lapidus A."/>
            <person name="Glavina del Rio T."/>
            <person name="Dalin E."/>
            <person name="Tice H."/>
            <person name="Bruce D."/>
            <person name="Barry K."/>
            <person name="Pitluck S."/>
            <person name="Lowry S."/>
            <person name="Larimer F."/>
            <person name="Land M."/>
            <person name="Hauser L."/>
            <person name="Kyrpides N."/>
            <person name="Ivanova N."/>
            <person name="McMahon K.D."/>
            <person name="Hugenholtz P."/>
        </authorList>
    </citation>
    <scope>NUCLEOTIDE SEQUENCE</scope>
    <source>
        <strain evidence="6">UW-1</strain>
    </source>
</reference>
<proteinExistence type="inferred from homology"/>
<organism evidence="6">
    <name type="scientific">Accumulibacter regalis</name>
    <dbReference type="NCBI Taxonomy" id="522306"/>
    <lineage>
        <taxon>Bacteria</taxon>
        <taxon>Pseudomonadati</taxon>
        <taxon>Pseudomonadota</taxon>
        <taxon>Betaproteobacteria</taxon>
        <taxon>Candidatus Accumulibacter</taxon>
    </lineage>
</organism>
<dbReference type="InterPro" id="IPR000847">
    <property type="entry name" value="LysR_HTH_N"/>
</dbReference>
<dbReference type="Pfam" id="PF03466">
    <property type="entry name" value="LysR_substrate"/>
    <property type="match status" value="1"/>
</dbReference>
<evidence type="ECO:0000256" key="2">
    <source>
        <dbReference type="ARBA" id="ARBA00023015"/>
    </source>
</evidence>
<dbReference type="Pfam" id="PF00126">
    <property type="entry name" value="HTH_1"/>
    <property type="match status" value="1"/>
</dbReference>
<dbReference type="STRING" id="522306.CAP2UW1_2425"/>
<dbReference type="PANTHER" id="PTHR30537">
    <property type="entry name" value="HTH-TYPE TRANSCRIPTIONAL REGULATOR"/>
    <property type="match status" value="1"/>
</dbReference>
<reference evidence="6" key="2">
    <citation type="submission" date="2009-09" db="EMBL/GenBank/DDBJ databases">
        <title>Complete sequence of chromosome of Candidatus Accumulibacter phosphatis clade IIA str. UW-1.</title>
        <authorList>
            <consortium name="US DOE Joint Genome Institute"/>
            <person name="Martin H.G."/>
            <person name="Ivanova N."/>
            <person name="Kunin V."/>
            <person name="Warnecke F."/>
            <person name="Barry K."/>
            <person name="He S."/>
            <person name="Salamov A."/>
            <person name="Szeto E."/>
            <person name="Dalin E."/>
            <person name="Pangilinan J.L."/>
            <person name="Lapidus A."/>
            <person name="Lowry S."/>
            <person name="Kyrpides N.C."/>
            <person name="McMahon K.D."/>
            <person name="Hugenholtz P."/>
        </authorList>
    </citation>
    <scope>NUCLEOTIDE SEQUENCE [LARGE SCALE GENOMIC DNA]</scope>
    <source>
        <strain evidence="6">UW-1</strain>
    </source>
</reference>
<accession>C7RR33</accession>
<dbReference type="GO" id="GO:0003677">
    <property type="term" value="F:DNA binding"/>
    <property type="evidence" value="ECO:0007669"/>
    <property type="project" value="UniProtKB-KW"/>
</dbReference>
<dbReference type="SUPFAM" id="SSF53850">
    <property type="entry name" value="Periplasmic binding protein-like II"/>
    <property type="match status" value="1"/>
</dbReference>
<evidence type="ECO:0000256" key="4">
    <source>
        <dbReference type="ARBA" id="ARBA00023163"/>
    </source>
</evidence>
<name>C7RR33_ACCRE</name>
<dbReference type="GO" id="GO:0003700">
    <property type="term" value="F:DNA-binding transcription factor activity"/>
    <property type="evidence" value="ECO:0007669"/>
    <property type="project" value="InterPro"/>
</dbReference>
<dbReference type="OrthoDB" id="9178040at2"/>
<sequence length="306" mass="34232">MAWLSSWTSFVRVVEIGSMAAAARRLDCTRAQISKQVGELEKAFGVRLFERTTRKLRLTPAGEIFYQHALRALAVVDGADLAVRISTEVPCGVLRISASLTFGRLYIAPLLPRLAERYPQLECELLLSDDLVDLIDDRIDLALRLTKTPPEDAVARPLTLVKRLICAAPAYLDTHGRPATPAELSSHQCFDFPHPYGNGRWRLLDRQGEETAVPVSSRFRINNVDCILDALLAGHGMAILPTYLCRSYLADGRLHAVLDDYEPLSSFGRHVYACYTPSRVRLAKVRVVLDELEALFLPVPPWERPD</sequence>
<dbReference type="Gene3D" id="1.10.10.10">
    <property type="entry name" value="Winged helix-like DNA-binding domain superfamily/Winged helix DNA-binding domain"/>
    <property type="match status" value="1"/>
</dbReference>
<dbReference type="CDD" id="cd08422">
    <property type="entry name" value="PBP2_CrgA_like"/>
    <property type="match status" value="1"/>
</dbReference>
<protein>
    <submittedName>
        <fullName evidence="6">Transcriptional regulator, LysR family</fullName>
    </submittedName>
</protein>
<keyword evidence="3" id="KW-0238">DNA-binding</keyword>
<dbReference type="KEGG" id="app:CAP2UW1_2425"/>
<dbReference type="PANTHER" id="PTHR30537:SF5">
    <property type="entry name" value="HTH-TYPE TRANSCRIPTIONAL ACTIVATOR TTDR-RELATED"/>
    <property type="match status" value="1"/>
</dbReference>
<dbReference type="InterPro" id="IPR058163">
    <property type="entry name" value="LysR-type_TF_proteobact-type"/>
</dbReference>
<dbReference type="eggNOG" id="COG0583">
    <property type="taxonomic scope" value="Bacteria"/>
</dbReference>
<dbReference type="InterPro" id="IPR036388">
    <property type="entry name" value="WH-like_DNA-bd_sf"/>
</dbReference>
<dbReference type="SUPFAM" id="SSF46785">
    <property type="entry name" value="Winged helix' DNA-binding domain"/>
    <property type="match status" value="1"/>
</dbReference>
<dbReference type="EMBL" id="CP001715">
    <property type="protein sequence ID" value="ACV35714.1"/>
    <property type="molecule type" value="Genomic_DNA"/>
</dbReference>
<keyword evidence="2" id="KW-0805">Transcription regulation</keyword>
<dbReference type="Gene3D" id="3.40.190.290">
    <property type="match status" value="1"/>
</dbReference>
<evidence type="ECO:0000256" key="1">
    <source>
        <dbReference type="ARBA" id="ARBA00009437"/>
    </source>
</evidence>
<evidence type="ECO:0000256" key="3">
    <source>
        <dbReference type="ARBA" id="ARBA00023125"/>
    </source>
</evidence>
<dbReference type="FunFam" id="1.10.10.10:FF:000001">
    <property type="entry name" value="LysR family transcriptional regulator"/>
    <property type="match status" value="1"/>
</dbReference>
<evidence type="ECO:0000259" key="5">
    <source>
        <dbReference type="PROSITE" id="PS50931"/>
    </source>
</evidence>
<comment type="similarity">
    <text evidence="1">Belongs to the LysR transcriptional regulatory family.</text>
</comment>
<evidence type="ECO:0000313" key="6">
    <source>
        <dbReference type="EMBL" id="ACV35714.1"/>
    </source>
</evidence>
<dbReference type="HOGENOM" id="CLU_039613_16_2_4"/>
<gene>
    <name evidence="6" type="ordered locus">CAP2UW1_2425</name>
</gene>
<dbReference type="InterPro" id="IPR005119">
    <property type="entry name" value="LysR_subst-bd"/>
</dbReference>